<evidence type="ECO:0000256" key="1">
    <source>
        <dbReference type="SAM" id="Phobius"/>
    </source>
</evidence>
<name>A0A1H6BDF3_9HYPH</name>
<evidence type="ECO:0008006" key="4">
    <source>
        <dbReference type="Google" id="ProtNLM"/>
    </source>
</evidence>
<dbReference type="EMBL" id="FNUY01000007">
    <property type="protein sequence ID" value="SEG58226.1"/>
    <property type="molecule type" value="Genomic_DNA"/>
</dbReference>
<keyword evidence="1" id="KW-1133">Transmembrane helix</keyword>
<reference evidence="2 3" key="1">
    <citation type="submission" date="2016-10" db="EMBL/GenBank/DDBJ databases">
        <authorList>
            <person name="de Groot N.N."/>
        </authorList>
    </citation>
    <scope>NUCLEOTIDE SEQUENCE [LARGE SCALE GENOMIC DNA]</scope>
    <source>
        <strain evidence="2 3">DSM 26656</strain>
    </source>
</reference>
<organism evidence="2 3">
    <name type="scientific">Bosea lathyri</name>
    <dbReference type="NCBI Taxonomy" id="1036778"/>
    <lineage>
        <taxon>Bacteria</taxon>
        <taxon>Pseudomonadati</taxon>
        <taxon>Pseudomonadota</taxon>
        <taxon>Alphaproteobacteria</taxon>
        <taxon>Hyphomicrobiales</taxon>
        <taxon>Boseaceae</taxon>
        <taxon>Bosea</taxon>
    </lineage>
</organism>
<proteinExistence type="predicted"/>
<keyword evidence="1" id="KW-0472">Membrane</keyword>
<sequence>MSRAILPLVGLLAGILIVLKLTGSLSWPWWLVLSPLWLPPVAYALVAGICVILYAGAMGRKPD</sequence>
<keyword evidence="1" id="KW-0812">Transmembrane</keyword>
<keyword evidence="3" id="KW-1185">Reference proteome</keyword>
<dbReference type="AlphaFoldDB" id="A0A1H6BDF3"/>
<accession>A0A1H6BDF3</accession>
<dbReference type="Proteomes" id="UP000236743">
    <property type="component" value="Unassembled WGS sequence"/>
</dbReference>
<protein>
    <recommendedName>
        <fullName evidence="4">Transmembrane Fragile-X-F protein</fullName>
    </recommendedName>
</protein>
<feature type="transmembrane region" description="Helical" evidence="1">
    <location>
        <begin position="40"/>
        <end position="57"/>
    </location>
</feature>
<evidence type="ECO:0000313" key="2">
    <source>
        <dbReference type="EMBL" id="SEG58226.1"/>
    </source>
</evidence>
<evidence type="ECO:0000313" key="3">
    <source>
        <dbReference type="Proteomes" id="UP000236743"/>
    </source>
</evidence>
<gene>
    <name evidence="2" type="ORF">SAMN04488115_10798</name>
</gene>